<sequence length="77" mass="8928">VYIISEICDMKLFKYELKKNILRLPVLLLFAALILVSLYKHNETVQLYGTQDYLADGLMHNIYQAYKGEITDEKISG</sequence>
<keyword evidence="1" id="KW-0812">Transmembrane</keyword>
<accession>K1U376</accession>
<proteinExistence type="predicted"/>
<comment type="caution">
    <text evidence="2">The sequence shown here is derived from an EMBL/GenBank/DDBJ whole genome shotgun (WGS) entry which is preliminary data.</text>
</comment>
<gene>
    <name evidence="2" type="ORF">LEA_06524</name>
</gene>
<feature type="transmembrane region" description="Helical" evidence="1">
    <location>
        <begin position="21"/>
        <end position="39"/>
    </location>
</feature>
<feature type="non-terminal residue" evidence="2">
    <location>
        <position position="1"/>
    </location>
</feature>
<keyword evidence="1" id="KW-0472">Membrane</keyword>
<dbReference type="AlphaFoldDB" id="K1U376"/>
<name>K1U376_9ZZZZ</name>
<evidence type="ECO:0000313" key="2">
    <source>
        <dbReference type="EMBL" id="EKC72845.1"/>
    </source>
</evidence>
<organism evidence="2">
    <name type="scientific">human gut metagenome</name>
    <dbReference type="NCBI Taxonomy" id="408170"/>
    <lineage>
        <taxon>unclassified sequences</taxon>
        <taxon>metagenomes</taxon>
        <taxon>organismal metagenomes</taxon>
    </lineage>
</organism>
<keyword evidence="1" id="KW-1133">Transmembrane helix</keyword>
<reference evidence="2" key="1">
    <citation type="journal article" date="2013" name="Environ. Microbiol.">
        <title>Microbiota from the distal guts of lean and obese adolescents exhibit partial functional redundancy besides clear differences in community structure.</title>
        <authorList>
            <person name="Ferrer M."/>
            <person name="Ruiz A."/>
            <person name="Lanza F."/>
            <person name="Haange S.B."/>
            <person name="Oberbach A."/>
            <person name="Till H."/>
            <person name="Bargiela R."/>
            <person name="Campoy C."/>
            <person name="Segura M.T."/>
            <person name="Richter M."/>
            <person name="von Bergen M."/>
            <person name="Seifert J."/>
            <person name="Suarez A."/>
        </authorList>
    </citation>
    <scope>NUCLEOTIDE SEQUENCE</scope>
</reference>
<evidence type="ECO:0000256" key="1">
    <source>
        <dbReference type="SAM" id="Phobius"/>
    </source>
</evidence>
<protein>
    <submittedName>
        <fullName evidence="2">Uncharacterized protein</fullName>
    </submittedName>
</protein>
<dbReference type="EMBL" id="AJWY01004272">
    <property type="protein sequence ID" value="EKC72845.1"/>
    <property type="molecule type" value="Genomic_DNA"/>
</dbReference>